<evidence type="ECO:0000313" key="2">
    <source>
        <dbReference type="Proteomes" id="UP001209854"/>
    </source>
</evidence>
<name>A0ABT3MUZ7_9GAMM</name>
<comment type="caution">
    <text evidence="1">The sequence shown here is derived from an EMBL/GenBank/DDBJ whole genome shotgun (WGS) entry which is preliminary data.</text>
</comment>
<gene>
    <name evidence="1" type="ORF">NX722_11305</name>
</gene>
<dbReference type="RefSeq" id="WP_262568062.1">
    <property type="nucleotide sequence ID" value="NZ_JAPFCC010000001.1"/>
</dbReference>
<dbReference type="InterPro" id="IPR005368">
    <property type="entry name" value="UPF0175"/>
</dbReference>
<dbReference type="Pfam" id="PF03683">
    <property type="entry name" value="UPF0175"/>
    <property type="match status" value="1"/>
</dbReference>
<protein>
    <submittedName>
        <fullName evidence="1">UPF0175 family protein</fullName>
    </submittedName>
</protein>
<organism evidence="1 2">
    <name type="scientific">Endozoicomonas gorgoniicola</name>
    <dbReference type="NCBI Taxonomy" id="1234144"/>
    <lineage>
        <taxon>Bacteria</taxon>
        <taxon>Pseudomonadati</taxon>
        <taxon>Pseudomonadota</taxon>
        <taxon>Gammaproteobacteria</taxon>
        <taxon>Oceanospirillales</taxon>
        <taxon>Endozoicomonadaceae</taxon>
        <taxon>Endozoicomonas</taxon>
    </lineage>
</organism>
<reference evidence="1 2" key="1">
    <citation type="submission" date="2022-10" db="EMBL/GenBank/DDBJ databases">
        <title>High-quality genome sequences of two octocoral-associated bacteria, Endozoicomonas euniceicola EF212 and Endozoicomonas gorgoniicola PS125.</title>
        <authorList>
            <person name="Chiou Y.-J."/>
            <person name="Chen Y.-H."/>
        </authorList>
    </citation>
    <scope>NUCLEOTIDE SEQUENCE [LARGE SCALE GENOMIC DNA]</scope>
    <source>
        <strain evidence="1 2">PS125</strain>
    </source>
</reference>
<dbReference type="Proteomes" id="UP001209854">
    <property type="component" value="Unassembled WGS sequence"/>
</dbReference>
<evidence type="ECO:0000313" key="1">
    <source>
        <dbReference type="EMBL" id="MCW7553215.1"/>
    </source>
</evidence>
<keyword evidence="2" id="KW-1185">Reference proteome</keyword>
<accession>A0ABT3MUZ7</accession>
<proteinExistence type="predicted"/>
<dbReference type="EMBL" id="JAPFCC010000001">
    <property type="protein sequence ID" value="MCW7553215.1"/>
    <property type="molecule type" value="Genomic_DNA"/>
</dbReference>
<sequence length="113" mass="12181">MNTNTTPAVFGIRELRERSKELGKAAQDGKLTVLTRYGAPLMIGVPVTSFLLEKGVHTGLAVSLYESGALTLAKAAQLASLSLEDFMNTVSSLGIPIADYEPGDIEKEMKYFD</sequence>